<feature type="signal peptide" evidence="2">
    <location>
        <begin position="1"/>
        <end position="29"/>
    </location>
</feature>
<dbReference type="EMBL" id="AP017378">
    <property type="protein sequence ID" value="BBD08271.1"/>
    <property type="molecule type" value="Genomic_DNA"/>
</dbReference>
<organism evidence="4 5">
    <name type="scientific">Desulfovibrio ferrophilus</name>
    <dbReference type="NCBI Taxonomy" id="241368"/>
    <lineage>
        <taxon>Bacteria</taxon>
        <taxon>Pseudomonadati</taxon>
        <taxon>Thermodesulfobacteriota</taxon>
        <taxon>Desulfovibrionia</taxon>
        <taxon>Desulfovibrionales</taxon>
        <taxon>Desulfovibrionaceae</taxon>
        <taxon>Desulfovibrio</taxon>
    </lineage>
</organism>
<dbReference type="Gene3D" id="3.40.190.10">
    <property type="entry name" value="Periplasmic binding protein-like II"/>
    <property type="match status" value="2"/>
</dbReference>
<dbReference type="SUPFAM" id="SSF53850">
    <property type="entry name" value="Periplasmic binding protein-like II"/>
    <property type="match status" value="1"/>
</dbReference>
<reference evidence="4 5" key="1">
    <citation type="journal article" date="2018" name="Sci. Adv.">
        <title>Multi-heme cytochromes provide a pathway for survival in energy-limited environments.</title>
        <authorList>
            <person name="Deng X."/>
            <person name="Dohmae N."/>
            <person name="Nealson K.H."/>
            <person name="Hashimoto K."/>
            <person name="Okamoto A."/>
        </authorList>
    </citation>
    <scope>NUCLEOTIDE SEQUENCE [LARGE SCALE GENOMIC DNA]</scope>
    <source>
        <strain evidence="4 5">IS5</strain>
    </source>
</reference>
<dbReference type="OrthoDB" id="5455551at2"/>
<dbReference type="Proteomes" id="UP000269883">
    <property type="component" value="Chromosome"/>
</dbReference>
<dbReference type="AlphaFoldDB" id="A0A2Z6AYD4"/>
<keyword evidence="1 2" id="KW-0732">Signal</keyword>
<evidence type="ECO:0000313" key="5">
    <source>
        <dbReference type="Proteomes" id="UP000269883"/>
    </source>
</evidence>
<evidence type="ECO:0000313" key="4">
    <source>
        <dbReference type="EMBL" id="BBD08271.1"/>
    </source>
</evidence>
<keyword evidence="5" id="KW-1185">Reference proteome</keyword>
<gene>
    <name evidence="4" type="ORF">DFE_1545</name>
</gene>
<evidence type="ECO:0000256" key="2">
    <source>
        <dbReference type="SAM" id="SignalP"/>
    </source>
</evidence>
<dbReference type="InterPro" id="IPR001638">
    <property type="entry name" value="Solute-binding_3/MltF_N"/>
</dbReference>
<evidence type="ECO:0000259" key="3">
    <source>
        <dbReference type="Pfam" id="PF00497"/>
    </source>
</evidence>
<protein>
    <recommendedName>
        <fullName evidence="3">Solute-binding protein family 3/N-terminal domain-containing protein</fullName>
    </recommendedName>
</protein>
<accession>A0A2Z6AYD4</accession>
<dbReference type="RefSeq" id="WP_126378230.1">
    <property type="nucleotide sequence ID" value="NZ_AP017378.1"/>
</dbReference>
<name>A0A2Z6AYD4_9BACT</name>
<proteinExistence type="predicted"/>
<sequence>MTSTRIAIILLAFALLSSNLLLLNQQARAEPGASLQDPIIMGCPDKGWPPYHFPKGKDQPLGIMPEIFVEATSTLDYSVELVWLPEKRAMQRLKQGDIDVYTKAKEWVAQPSRYLWSQPVVDSTDVLAFRTGEEWAFNGPTDLDNKVVGTVLGYRYPTLEPLFLSGNATRMDATNTHIQLKMLLSRRTDAAVINQHVAQWLIRETPFLTPQQLRFSKKPLASASYRYVFSTHRDWGDFIQKLDQEMERMRTDGRMDAILDKYR</sequence>
<dbReference type="Pfam" id="PF00497">
    <property type="entry name" value="SBP_bac_3"/>
    <property type="match status" value="1"/>
</dbReference>
<dbReference type="PANTHER" id="PTHR35936:SF25">
    <property type="entry name" value="ABC TRANSPORTER SUBSTRATE-BINDING PROTEIN"/>
    <property type="match status" value="1"/>
</dbReference>
<feature type="domain" description="Solute-binding protein family 3/N-terminal" evidence="3">
    <location>
        <begin position="45"/>
        <end position="262"/>
    </location>
</feature>
<evidence type="ECO:0000256" key="1">
    <source>
        <dbReference type="ARBA" id="ARBA00022729"/>
    </source>
</evidence>
<dbReference type="PANTHER" id="PTHR35936">
    <property type="entry name" value="MEMBRANE-BOUND LYTIC MUREIN TRANSGLYCOSYLASE F"/>
    <property type="match status" value="1"/>
</dbReference>
<feature type="chain" id="PRO_5016429695" description="Solute-binding protein family 3/N-terminal domain-containing protein" evidence="2">
    <location>
        <begin position="30"/>
        <end position="263"/>
    </location>
</feature>
<dbReference type="KEGG" id="dfl:DFE_1545"/>